<comment type="caution">
    <text evidence="2">The sequence shown here is derived from an EMBL/GenBank/DDBJ whole genome shotgun (WGS) entry which is preliminary data.</text>
</comment>
<organism evidence="2 3">
    <name type="scientific">Araneus ventricosus</name>
    <name type="common">Orbweaver spider</name>
    <name type="synonym">Epeira ventricosa</name>
    <dbReference type="NCBI Taxonomy" id="182803"/>
    <lineage>
        <taxon>Eukaryota</taxon>
        <taxon>Metazoa</taxon>
        <taxon>Ecdysozoa</taxon>
        <taxon>Arthropoda</taxon>
        <taxon>Chelicerata</taxon>
        <taxon>Arachnida</taxon>
        <taxon>Araneae</taxon>
        <taxon>Araneomorphae</taxon>
        <taxon>Entelegynae</taxon>
        <taxon>Araneoidea</taxon>
        <taxon>Araneidae</taxon>
        <taxon>Araneus</taxon>
    </lineage>
</organism>
<reference evidence="2 3" key="1">
    <citation type="journal article" date="2019" name="Sci. Rep.">
        <title>Orb-weaving spider Araneus ventricosus genome elucidates the spidroin gene catalogue.</title>
        <authorList>
            <person name="Kono N."/>
            <person name="Nakamura H."/>
            <person name="Ohtoshi R."/>
            <person name="Moran D.A.P."/>
            <person name="Shinohara A."/>
            <person name="Yoshida Y."/>
            <person name="Fujiwara M."/>
            <person name="Mori M."/>
            <person name="Tomita M."/>
            <person name="Arakawa K."/>
        </authorList>
    </citation>
    <scope>NUCLEOTIDE SEQUENCE [LARGE SCALE GENOMIC DNA]</scope>
</reference>
<feature type="region of interest" description="Disordered" evidence="1">
    <location>
        <begin position="1"/>
        <end position="45"/>
    </location>
</feature>
<dbReference type="EMBL" id="BGPR01297800">
    <property type="protein sequence ID" value="GBN59580.1"/>
    <property type="molecule type" value="Genomic_DNA"/>
</dbReference>
<evidence type="ECO:0000313" key="2">
    <source>
        <dbReference type="EMBL" id="GBN59580.1"/>
    </source>
</evidence>
<keyword evidence="3" id="KW-1185">Reference proteome</keyword>
<dbReference type="Proteomes" id="UP000499080">
    <property type="component" value="Unassembled WGS sequence"/>
</dbReference>
<name>A0A4Y2Q9N3_ARAVE</name>
<proteinExistence type="predicted"/>
<sequence length="106" mass="11688">MNFDEVDRATIPTAQRSPSKPRWPSGKVSILEPDLPGSKSDSTEDPSSIWAWCMLNLISCVKCPPFGVVRKFREGCPLRCGPGHLHTAQNDEVRPETVSVCFKTGC</sequence>
<protein>
    <submittedName>
        <fullName evidence="2">Uncharacterized protein</fullName>
    </submittedName>
</protein>
<gene>
    <name evidence="2" type="ORF">AVEN_73458_1</name>
</gene>
<dbReference type="AlphaFoldDB" id="A0A4Y2Q9N3"/>
<accession>A0A4Y2Q9N3</accession>
<evidence type="ECO:0000256" key="1">
    <source>
        <dbReference type="SAM" id="MobiDB-lite"/>
    </source>
</evidence>
<evidence type="ECO:0000313" key="3">
    <source>
        <dbReference type="Proteomes" id="UP000499080"/>
    </source>
</evidence>